<reference evidence="1" key="1">
    <citation type="submission" date="2025-08" db="UniProtKB">
        <authorList>
            <consortium name="Ensembl"/>
        </authorList>
    </citation>
    <scope>IDENTIFICATION</scope>
</reference>
<reference evidence="1" key="2">
    <citation type="submission" date="2025-09" db="UniProtKB">
        <authorList>
            <consortium name="Ensembl"/>
        </authorList>
    </citation>
    <scope>IDENTIFICATION</scope>
</reference>
<dbReference type="Proteomes" id="UP000261520">
    <property type="component" value="Unplaced"/>
</dbReference>
<sequence length="124" mass="13367">MRCTVTSFRSDTIVLSTMGRALTSSCSSTGRCLSCTTTSMLCLLAQGTSLLVGNQKMYKKLNTCSTAVCARDLRHHGPTIAASATGREVFCTLLFESAIKELLYLSTDLCKVRDEDGSPLSLDQ</sequence>
<dbReference type="AlphaFoldDB" id="A0A3B3Z996"/>
<organism evidence="1 2">
    <name type="scientific">Periophthalmus magnuspinnatus</name>
    <dbReference type="NCBI Taxonomy" id="409849"/>
    <lineage>
        <taxon>Eukaryota</taxon>
        <taxon>Metazoa</taxon>
        <taxon>Chordata</taxon>
        <taxon>Craniata</taxon>
        <taxon>Vertebrata</taxon>
        <taxon>Euteleostomi</taxon>
        <taxon>Actinopterygii</taxon>
        <taxon>Neopterygii</taxon>
        <taxon>Teleostei</taxon>
        <taxon>Neoteleostei</taxon>
        <taxon>Acanthomorphata</taxon>
        <taxon>Gobiaria</taxon>
        <taxon>Gobiiformes</taxon>
        <taxon>Gobioidei</taxon>
        <taxon>Gobiidae</taxon>
        <taxon>Oxudercinae</taxon>
        <taxon>Periophthalmus</taxon>
    </lineage>
</organism>
<dbReference type="Ensembl" id="ENSPMGT00000001014.1">
    <property type="protein sequence ID" value="ENSPMGP00000000961.1"/>
    <property type="gene ID" value="ENSPMGG00000000878.1"/>
</dbReference>
<name>A0A3B3Z996_9GOBI</name>
<keyword evidence="2" id="KW-1185">Reference proteome</keyword>
<evidence type="ECO:0000313" key="2">
    <source>
        <dbReference type="Proteomes" id="UP000261520"/>
    </source>
</evidence>
<proteinExistence type="predicted"/>
<evidence type="ECO:0000313" key="1">
    <source>
        <dbReference type="Ensembl" id="ENSPMGP00000000961.1"/>
    </source>
</evidence>
<accession>A0A3B3Z996</accession>
<protein>
    <submittedName>
        <fullName evidence="1">Uncharacterized protein</fullName>
    </submittedName>
</protein>